<protein>
    <recommendedName>
        <fullName evidence="11">Letm1 RBD domain-containing protein</fullName>
    </recommendedName>
</protein>
<evidence type="ECO:0000256" key="9">
    <source>
        <dbReference type="SAM" id="MobiDB-lite"/>
    </source>
</evidence>
<feature type="transmembrane region" description="Helical" evidence="10">
    <location>
        <begin position="228"/>
        <end position="249"/>
    </location>
</feature>
<dbReference type="GO" id="GO:0005743">
    <property type="term" value="C:mitochondrial inner membrane"/>
    <property type="evidence" value="ECO:0007669"/>
    <property type="project" value="UniProtKB-SubCell"/>
</dbReference>
<keyword evidence="6 10" id="KW-0472">Membrane</keyword>
<evidence type="ECO:0000256" key="8">
    <source>
        <dbReference type="SAM" id="Coils"/>
    </source>
</evidence>
<dbReference type="PANTHER" id="PTHR14009:SF1">
    <property type="entry name" value="MITOCHONDRIAL PROTON_CALCIUM EXCHANGER PROTEIN"/>
    <property type="match status" value="1"/>
</dbReference>
<feature type="domain" description="Letm1 RBD" evidence="11">
    <location>
        <begin position="224"/>
        <end position="415"/>
    </location>
</feature>
<evidence type="ECO:0000313" key="12">
    <source>
        <dbReference type="EMBL" id="EPQ57366.1"/>
    </source>
</evidence>
<keyword evidence="8" id="KW-0175">Coiled coil</keyword>
<dbReference type="InterPro" id="IPR033122">
    <property type="entry name" value="LETM1-like_RBD"/>
</dbReference>
<dbReference type="PROSITE" id="PS51758">
    <property type="entry name" value="LETM1_RBD"/>
    <property type="match status" value="1"/>
</dbReference>
<organism evidence="12 13">
    <name type="scientific">Gloeophyllum trabeum (strain ATCC 11539 / FP-39264 / Madison 617)</name>
    <name type="common">Brown rot fungus</name>
    <dbReference type="NCBI Taxonomy" id="670483"/>
    <lineage>
        <taxon>Eukaryota</taxon>
        <taxon>Fungi</taxon>
        <taxon>Dikarya</taxon>
        <taxon>Basidiomycota</taxon>
        <taxon>Agaricomycotina</taxon>
        <taxon>Agaricomycetes</taxon>
        <taxon>Gloeophyllales</taxon>
        <taxon>Gloeophyllaceae</taxon>
        <taxon>Gloeophyllum</taxon>
    </lineage>
</organism>
<comment type="subcellular location">
    <subcellularLocation>
        <location evidence="1">Mitochondrion inner membrane</location>
        <topology evidence="1">Single-pass membrane protein</topology>
    </subcellularLocation>
</comment>
<keyword evidence="5 7" id="KW-0496">Mitochondrion</keyword>
<accession>S7QBM6</accession>
<dbReference type="KEGG" id="gtr:GLOTRDRAFT_137707"/>
<keyword evidence="2 10" id="KW-0812">Transmembrane</keyword>
<reference evidence="12 13" key="1">
    <citation type="journal article" date="2012" name="Science">
        <title>The Paleozoic origin of enzymatic lignin decomposition reconstructed from 31 fungal genomes.</title>
        <authorList>
            <person name="Floudas D."/>
            <person name="Binder M."/>
            <person name="Riley R."/>
            <person name="Barry K."/>
            <person name="Blanchette R.A."/>
            <person name="Henrissat B."/>
            <person name="Martinez A.T."/>
            <person name="Otillar R."/>
            <person name="Spatafora J.W."/>
            <person name="Yadav J.S."/>
            <person name="Aerts A."/>
            <person name="Benoit I."/>
            <person name="Boyd A."/>
            <person name="Carlson A."/>
            <person name="Copeland A."/>
            <person name="Coutinho P.M."/>
            <person name="de Vries R.P."/>
            <person name="Ferreira P."/>
            <person name="Findley K."/>
            <person name="Foster B."/>
            <person name="Gaskell J."/>
            <person name="Glotzer D."/>
            <person name="Gorecki P."/>
            <person name="Heitman J."/>
            <person name="Hesse C."/>
            <person name="Hori C."/>
            <person name="Igarashi K."/>
            <person name="Jurgens J.A."/>
            <person name="Kallen N."/>
            <person name="Kersten P."/>
            <person name="Kohler A."/>
            <person name="Kuees U."/>
            <person name="Kumar T.K.A."/>
            <person name="Kuo A."/>
            <person name="LaButti K."/>
            <person name="Larrondo L.F."/>
            <person name="Lindquist E."/>
            <person name="Ling A."/>
            <person name="Lombard V."/>
            <person name="Lucas S."/>
            <person name="Lundell T."/>
            <person name="Martin R."/>
            <person name="McLaughlin D.J."/>
            <person name="Morgenstern I."/>
            <person name="Morin E."/>
            <person name="Murat C."/>
            <person name="Nagy L.G."/>
            <person name="Nolan M."/>
            <person name="Ohm R.A."/>
            <person name="Patyshakuliyeva A."/>
            <person name="Rokas A."/>
            <person name="Ruiz-Duenas F.J."/>
            <person name="Sabat G."/>
            <person name="Salamov A."/>
            <person name="Samejima M."/>
            <person name="Schmutz J."/>
            <person name="Slot J.C."/>
            <person name="St John F."/>
            <person name="Stenlid J."/>
            <person name="Sun H."/>
            <person name="Sun S."/>
            <person name="Syed K."/>
            <person name="Tsang A."/>
            <person name="Wiebenga A."/>
            <person name="Young D."/>
            <person name="Pisabarro A."/>
            <person name="Eastwood D.C."/>
            <person name="Martin F."/>
            <person name="Cullen D."/>
            <person name="Grigoriev I.V."/>
            <person name="Hibbett D.S."/>
        </authorList>
    </citation>
    <scope>NUCLEOTIDE SEQUENCE [LARGE SCALE GENOMIC DNA]</scope>
    <source>
        <strain evidence="12 13">ATCC 11539</strain>
    </source>
</reference>
<dbReference type="OMA" id="WETRFIR"/>
<evidence type="ECO:0000256" key="1">
    <source>
        <dbReference type="ARBA" id="ARBA00004434"/>
    </source>
</evidence>
<evidence type="ECO:0000256" key="5">
    <source>
        <dbReference type="ARBA" id="ARBA00023128"/>
    </source>
</evidence>
<keyword evidence="4 10" id="KW-1133">Transmembrane helix</keyword>
<evidence type="ECO:0000256" key="4">
    <source>
        <dbReference type="ARBA" id="ARBA00022989"/>
    </source>
</evidence>
<dbReference type="AlphaFoldDB" id="S7QBM6"/>
<evidence type="ECO:0000256" key="6">
    <source>
        <dbReference type="ARBA" id="ARBA00023136"/>
    </source>
</evidence>
<sequence>MIRSFARNGLVERSITATKRSSGIWGPAYTPYILCHGTGRQAYPADAIVTSFVRAASTTSSSTGKPSSSSSEAVQSLQKSRKPKVDLKPAPVKPTKLTSTSPPSTSLSGPTPADKAALSVKVAKDESQAALATAQAALKQAEEAKTRDIEEAIKHGILAPPPPGAGTIRRGIHNVWEFMKFYARGMRMVMKNSKRTKEMLNRVAEGGHPLSRWETRFIQTYRQDIKRLVPFLLIVLIIEEIVPLIALYAPGMLPSTCILPSQQQRIAQKRRERLQAAVDVNQDVLRTLRQLAGERGVVPLGELDSYSLSVLSTILNASPLIPITPLRRRKIAKRLTMISEDDSLLIKEDYGSRLTEVEVVEALEERGLVASGMKPSDQSKLLTWWLKNVVDTDPKEAVPRRVALVGLGSLWRTGQ</sequence>
<dbReference type="GeneID" id="19303818"/>
<evidence type="ECO:0000256" key="2">
    <source>
        <dbReference type="ARBA" id="ARBA00022692"/>
    </source>
</evidence>
<dbReference type="RefSeq" id="XP_007864475.1">
    <property type="nucleotide sequence ID" value="XM_007866284.1"/>
</dbReference>
<feature type="coiled-coil region" evidence="8">
    <location>
        <begin position="124"/>
        <end position="151"/>
    </location>
</feature>
<dbReference type="STRING" id="670483.S7QBM6"/>
<feature type="region of interest" description="Disordered" evidence="9">
    <location>
        <begin position="58"/>
        <end position="113"/>
    </location>
</feature>
<evidence type="ECO:0000256" key="3">
    <source>
        <dbReference type="ARBA" id="ARBA00022792"/>
    </source>
</evidence>
<evidence type="ECO:0000259" key="11">
    <source>
        <dbReference type="PROSITE" id="PS51758"/>
    </source>
</evidence>
<evidence type="ECO:0000313" key="13">
    <source>
        <dbReference type="Proteomes" id="UP000030669"/>
    </source>
</evidence>
<evidence type="ECO:0000256" key="10">
    <source>
        <dbReference type="SAM" id="Phobius"/>
    </source>
</evidence>
<name>S7QBM6_GLOTA</name>
<dbReference type="EMBL" id="KB469299">
    <property type="protein sequence ID" value="EPQ57366.1"/>
    <property type="molecule type" value="Genomic_DNA"/>
</dbReference>
<proteinExistence type="predicted"/>
<dbReference type="HOGENOM" id="CLU_037786_0_0_1"/>
<dbReference type="PANTHER" id="PTHR14009">
    <property type="entry name" value="LEUCINE ZIPPER-EF-HAND CONTAINING TRANSMEMBRANE PROTEIN"/>
    <property type="match status" value="1"/>
</dbReference>
<evidence type="ECO:0000256" key="7">
    <source>
        <dbReference type="PROSITE-ProRule" id="PRU01094"/>
    </source>
</evidence>
<feature type="compositionally biased region" description="Low complexity" evidence="9">
    <location>
        <begin position="93"/>
        <end position="112"/>
    </location>
</feature>
<dbReference type="InterPro" id="IPR044202">
    <property type="entry name" value="LETM1/MDM38-like"/>
</dbReference>
<dbReference type="Proteomes" id="UP000030669">
    <property type="component" value="Unassembled WGS sequence"/>
</dbReference>
<dbReference type="eggNOG" id="KOG1043">
    <property type="taxonomic scope" value="Eukaryota"/>
</dbReference>
<dbReference type="GO" id="GO:0030003">
    <property type="term" value="P:intracellular monoatomic cation homeostasis"/>
    <property type="evidence" value="ECO:0007669"/>
    <property type="project" value="TreeGrafter"/>
</dbReference>
<gene>
    <name evidence="12" type="ORF">GLOTRDRAFT_137707</name>
</gene>
<dbReference type="OrthoDB" id="73691at2759"/>
<keyword evidence="13" id="KW-1185">Reference proteome</keyword>
<keyword evidence="3" id="KW-0999">Mitochondrion inner membrane</keyword>
<feature type="compositionally biased region" description="Low complexity" evidence="9">
    <location>
        <begin position="58"/>
        <end position="71"/>
    </location>
</feature>
<dbReference type="GO" id="GO:0043022">
    <property type="term" value="F:ribosome binding"/>
    <property type="evidence" value="ECO:0007669"/>
    <property type="project" value="InterPro"/>
</dbReference>
<dbReference type="Pfam" id="PF07766">
    <property type="entry name" value="LETM1_RBD"/>
    <property type="match status" value="2"/>
</dbReference>